<reference evidence="1" key="1">
    <citation type="submission" date="2023-07" db="EMBL/GenBank/DDBJ databases">
        <authorList>
            <consortium name="AG Swart"/>
            <person name="Singh M."/>
            <person name="Singh A."/>
            <person name="Seah K."/>
            <person name="Emmerich C."/>
        </authorList>
    </citation>
    <scope>NUCLEOTIDE SEQUENCE</scope>
    <source>
        <strain evidence="1">DP1</strain>
    </source>
</reference>
<gene>
    <name evidence="1" type="ORF">ECRASSUSDP1_LOCUS24110</name>
</gene>
<comment type="caution">
    <text evidence="1">The sequence shown here is derived from an EMBL/GenBank/DDBJ whole genome shotgun (WGS) entry which is preliminary data.</text>
</comment>
<dbReference type="AlphaFoldDB" id="A0AAD1Y0U5"/>
<accession>A0AAD1Y0U5</accession>
<evidence type="ECO:0000313" key="2">
    <source>
        <dbReference type="Proteomes" id="UP001295684"/>
    </source>
</evidence>
<keyword evidence="2" id="KW-1185">Reference proteome</keyword>
<dbReference type="EMBL" id="CAMPGE010024814">
    <property type="protein sequence ID" value="CAI2382632.1"/>
    <property type="molecule type" value="Genomic_DNA"/>
</dbReference>
<proteinExistence type="predicted"/>
<protein>
    <submittedName>
        <fullName evidence="1">Uncharacterized protein</fullName>
    </submittedName>
</protein>
<evidence type="ECO:0000313" key="1">
    <source>
        <dbReference type="EMBL" id="CAI2382632.1"/>
    </source>
</evidence>
<sequence>MKCQEYDTNNIFLSANESLFHHGDLDLGSEVREALNLKVMQYNGKDITKTKKFRTKNKQNRSIKNSYITKNRPQTSKNKTSDKLFVQSSKIKKSLTRSQKKRKNHKAAHLVLNIPNRIVRRQLSAKKDGWNSSTLECDLSKEKATPDKRKRKYRKQFNRAKTFLKNYKTTLKGKTRKNQNLMVAQEPRITKQYKNFKCKKNSVLGKNKLTMRNPDAKALFLV</sequence>
<name>A0AAD1Y0U5_EUPCR</name>
<organism evidence="1 2">
    <name type="scientific">Euplotes crassus</name>
    <dbReference type="NCBI Taxonomy" id="5936"/>
    <lineage>
        <taxon>Eukaryota</taxon>
        <taxon>Sar</taxon>
        <taxon>Alveolata</taxon>
        <taxon>Ciliophora</taxon>
        <taxon>Intramacronucleata</taxon>
        <taxon>Spirotrichea</taxon>
        <taxon>Hypotrichia</taxon>
        <taxon>Euplotida</taxon>
        <taxon>Euplotidae</taxon>
        <taxon>Moneuplotes</taxon>
    </lineage>
</organism>
<dbReference type="Proteomes" id="UP001295684">
    <property type="component" value="Unassembled WGS sequence"/>
</dbReference>